<keyword evidence="1 4" id="KW-0349">Heme</keyword>
<dbReference type="Gene3D" id="1.10.760.10">
    <property type="entry name" value="Cytochrome c-like domain"/>
    <property type="match status" value="1"/>
</dbReference>
<dbReference type="PROSITE" id="PS51007">
    <property type="entry name" value="CYTC"/>
    <property type="match status" value="1"/>
</dbReference>
<keyword evidence="7" id="KW-1185">Reference proteome</keyword>
<dbReference type="GO" id="GO:0020037">
    <property type="term" value="F:heme binding"/>
    <property type="evidence" value="ECO:0007669"/>
    <property type="project" value="InterPro"/>
</dbReference>
<proteinExistence type="predicted"/>
<sequence length="514" mass="56942">MKSLLACLIAALGVVPLARSEEPAVLYARHCASCHGPDRWGRLGPALLPESLERLRAPQIAAVIRDGRPATQMPSFAGTLAEEDFAALATWLLRPAAEPPQWDEEHIRASREAQPPRPLARPIHEADPRNLFVVVEQGDHHLSVLDGDRFTVLARLPTHFAVHGGPKFSPDGRFVYTASRDGWVEKFDLWALERVAQVRVGINARNLAVSADGRFVAVANYLPHTLVILDADLEPVKILTATSRDGKTESRVSAVYDAAPRRSFVVALKDLPQLWEVSYDEHAAPVYDGLVHDYRMAEALGRPGFLHPRRVDLDLVLDDFFFDPSYRRVLGASRDGRAQVIDLDVGRPVAELALDGMPHLGSGVVFERQGRTLMASTNLQRPVLSVIDLDDWHTVAEVPLCGQGFFVRTHENSRYAFVDGMMTKECRDGIQVLDKETLQIVATLRPEPGKTFAHVEFTRDGRHALASVMEPAPDGALWVIDTQTLQLVRRIPMNKPIGKYNVANKLERSGGTSH</sequence>
<evidence type="ECO:0000259" key="5">
    <source>
        <dbReference type="PROSITE" id="PS51007"/>
    </source>
</evidence>
<evidence type="ECO:0000256" key="3">
    <source>
        <dbReference type="ARBA" id="ARBA00023004"/>
    </source>
</evidence>
<accession>A0A0K6IX29</accession>
<keyword evidence="3 4" id="KW-0408">Iron</keyword>
<dbReference type="InterPro" id="IPR011048">
    <property type="entry name" value="Haem_d1_sf"/>
</dbReference>
<reference evidence="7" key="1">
    <citation type="submission" date="2015-08" db="EMBL/GenBank/DDBJ databases">
        <authorList>
            <person name="Babu N.S."/>
            <person name="Beckwith C.J."/>
            <person name="Beseler K.G."/>
            <person name="Brison A."/>
            <person name="Carone J.V."/>
            <person name="Caskin T.P."/>
            <person name="Diamond M."/>
            <person name="Durham M.E."/>
            <person name="Foxe J.M."/>
            <person name="Go M."/>
            <person name="Henderson B.A."/>
            <person name="Jones I.B."/>
            <person name="McGettigan J.A."/>
            <person name="Micheletti S.J."/>
            <person name="Nasrallah M.E."/>
            <person name="Ortiz D."/>
            <person name="Piller C.R."/>
            <person name="Privatt S.R."/>
            <person name="Schneider S.L."/>
            <person name="Sharp S."/>
            <person name="Smith T.C."/>
            <person name="Stanton J.D."/>
            <person name="Ullery H.E."/>
            <person name="Wilson R.J."/>
            <person name="Serrano M.G."/>
            <person name="Buck G."/>
            <person name="Lee V."/>
            <person name="Wang Y."/>
            <person name="Carvalho R."/>
            <person name="Voegtly L."/>
            <person name="Shi R."/>
            <person name="Duckworth R."/>
            <person name="Johnson A."/>
            <person name="Loviza R."/>
            <person name="Walstead R."/>
            <person name="Shah Z."/>
            <person name="Kiflezghi M."/>
            <person name="Wade K."/>
            <person name="Ball S.L."/>
            <person name="Bradley K.W."/>
            <person name="Asai D.J."/>
            <person name="Bowman C.A."/>
            <person name="Russell D.A."/>
            <person name="Pope W.H."/>
            <person name="Jacobs-Sera D."/>
            <person name="Hendrix R.W."/>
            <person name="Hatfull G.F."/>
        </authorList>
    </citation>
    <scope>NUCLEOTIDE SEQUENCE [LARGE SCALE GENOMIC DNA]</scope>
    <source>
        <strain evidence="7">JCM 19170</strain>
    </source>
</reference>
<dbReference type="Proteomes" id="UP000182108">
    <property type="component" value="Unassembled WGS sequence"/>
</dbReference>
<gene>
    <name evidence="6" type="ORF">Ga0061068_11029</name>
</gene>
<name>A0A0K6IX29_9PROT</name>
<dbReference type="GO" id="GO:0009055">
    <property type="term" value="F:electron transfer activity"/>
    <property type="evidence" value="ECO:0007669"/>
    <property type="project" value="InterPro"/>
</dbReference>
<protein>
    <submittedName>
        <fullName evidence="6">Cytochrome C oxidase, cbb3-type, subunit III/Cytochrome D1 heme domain</fullName>
    </submittedName>
</protein>
<dbReference type="InterPro" id="IPR051200">
    <property type="entry name" value="Host-pathogen_enzymatic-act"/>
</dbReference>
<evidence type="ECO:0000256" key="1">
    <source>
        <dbReference type="ARBA" id="ARBA00022617"/>
    </source>
</evidence>
<dbReference type="PANTHER" id="PTHR47197">
    <property type="entry name" value="PROTEIN NIRF"/>
    <property type="match status" value="1"/>
</dbReference>
<dbReference type="GO" id="GO:0046872">
    <property type="term" value="F:metal ion binding"/>
    <property type="evidence" value="ECO:0007669"/>
    <property type="project" value="UniProtKB-KW"/>
</dbReference>
<dbReference type="InterPro" id="IPR036909">
    <property type="entry name" value="Cyt_c-like_dom_sf"/>
</dbReference>
<dbReference type="SUPFAM" id="SSF51004">
    <property type="entry name" value="C-terminal (heme d1) domain of cytochrome cd1-nitrite reductase"/>
    <property type="match status" value="1"/>
</dbReference>
<evidence type="ECO:0000256" key="4">
    <source>
        <dbReference type="PROSITE-ProRule" id="PRU00433"/>
    </source>
</evidence>
<dbReference type="InterPro" id="IPR003143">
    <property type="entry name" value="Cyt_cd1_C_sf"/>
</dbReference>
<organism evidence="6 7">
    <name type="scientific">Tepidiphilus thermophilus</name>
    <dbReference type="NCBI Taxonomy" id="876478"/>
    <lineage>
        <taxon>Bacteria</taxon>
        <taxon>Pseudomonadati</taxon>
        <taxon>Pseudomonadota</taxon>
        <taxon>Hydrogenophilia</taxon>
        <taxon>Hydrogenophilales</taxon>
        <taxon>Hydrogenophilaceae</taxon>
        <taxon>Tepidiphilus</taxon>
    </lineage>
</organism>
<keyword evidence="2 4" id="KW-0479">Metal-binding</keyword>
<evidence type="ECO:0000256" key="2">
    <source>
        <dbReference type="ARBA" id="ARBA00022723"/>
    </source>
</evidence>
<feature type="domain" description="Cytochrome c" evidence="5">
    <location>
        <begin position="18"/>
        <end position="96"/>
    </location>
</feature>
<evidence type="ECO:0000313" key="7">
    <source>
        <dbReference type="Proteomes" id="UP000182108"/>
    </source>
</evidence>
<dbReference type="InterPro" id="IPR009056">
    <property type="entry name" value="Cyt_c-like_dom"/>
</dbReference>
<dbReference type="Gene3D" id="2.140.10.20">
    <property type="entry name" value="C-terminal (heme d1) domain of cytochrome cd1-nitrite reductase"/>
    <property type="match status" value="1"/>
</dbReference>
<dbReference type="OrthoDB" id="5289474at2"/>
<dbReference type="EMBL" id="CYHH01000010">
    <property type="protein sequence ID" value="CUB07675.1"/>
    <property type="molecule type" value="Genomic_DNA"/>
</dbReference>
<dbReference type="PANTHER" id="PTHR47197:SF3">
    <property type="entry name" value="DIHYDRO-HEME D1 DEHYDROGENASE"/>
    <property type="match status" value="1"/>
</dbReference>
<dbReference type="RefSeq" id="WP_055423952.1">
    <property type="nucleotide sequence ID" value="NZ_CYHH01000010.1"/>
</dbReference>
<dbReference type="Pfam" id="PF02239">
    <property type="entry name" value="Cytochrom_D1"/>
    <property type="match status" value="2"/>
</dbReference>
<evidence type="ECO:0000313" key="6">
    <source>
        <dbReference type="EMBL" id="CUB07675.1"/>
    </source>
</evidence>
<dbReference type="AlphaFoldDB" id="A0A0K6IX29"/>
<dbReference type="SUPFAM" id="SSF46626">
    <property type="entry name" value="Cytochrome c"/>
    <property type="match status" value="1"/>
</dbReference>
<dbReference type="Pfam" id="PF13442">
    <property type="entry name" value="Cytochrome_CBB3"/>
    <property type="match status" value="1"/>
</dbReference>
<dbReference type="CDD" id="cd20777">
    <property type="entry name" value="8prop_heme-binding_NirN"/>
    <property type="match status" value="1"/>
</dbReference>